<name>A0A1M6V0Q9_9GAMM</name>
<reference evidence="2" key="1">
    <citation type="submission" date="2016-11" db="EMBL/GenBank/DDBJ databases">
        <authorList>
            <person name="Varghese N."/>
            <person name="Submissions S."/>
        </authorList>
    </citation>
    <scope>NUCLEOTIDE SEQUENCE [LARGE SCALE GENOMIC DNA]</scope>
    <source>
        <strain evidence="2">CGMCC 1.10835</strain>
    </source>
</reference>
<evidence type="ECO:0000313" key="2">
    <source>
        <dbReference type="Proteomes" id="UP000184497"/>
    </source>
</evidence>
<dbReference type="RefSeq" id="WP_072799020.1">
    <property type="nucleotide sequence ID" value="NZ_FRAQ01000003.1"/>
</dbReference>
<keyword evidence="2" id="KW-1185">Reference proteome</keyword>
<dbReference type="AlphaFoldDB" id="A0A1M6V0Q9"/>
<organism evidence="1 2">
    <name type="scientific">Marinobacter antarcticus</name>
    <dbReference type="NCBI Taxonomy" id="564117"/>
    <lineage>
        <taxon>Bacteria</taxon>
        <taxon>Pseudomonadati</taxon>
        <taxon>Pseudomonadota</taxon>
        <taxon>Gammaproteobacteria</taxon>
        <taxon>Pseudomonadales</taxon>
        <taxon>Marinobacteraceae</taxon>
        <taxon>Marinobacter</taxon>
    </lineage>
</organism>
<sequence length="153" mass="16532">MSNRIDLTLSRCVAVGCLAAAPWLVASAFALTAGAFGKTWMYTLAPLTLVGAMFQYRLNGLLAGPSAVLGLHQDQDTLYARLGNGQTVAVRACPSSRVSSKIVLLKLQSAASRSASYPVVLLSGKRIAGNLSEDQFRRLRMWLRLGRTQQSFE</sequence>
<evidence type="ECO:0000313" key="1">
    <source>
        <dbReference type="EMBL" id="SHK75020.1"/>
    </source>
</evidence>
<dbReference type="STRING" id="564117.SAMN05216369_3025"/>
<protein>
    <submittedName>
        <fullName evidence="1">Toxin CptA</fullName>
    </submittedName>
</protein>
<dbReference type="EMBL" id="FRAQ01000003">
    <property type="protein sequence ID" value="SHK75020.1"/>
    <property type="molecule type" value="Genomic_DNA"/>
</dbReference>
<dbReference type="Proteomes" id="UP000184497">
    <property type="component" value="Unassembled WGS sequence"/>
</dbReference>
<accession>A0A1M6V0Q9</accession>
<dbReference type="OrthoDB" id="6369153at2"/>
<gene>
    <name evidence="1" type="ORF">SAMN05216369_3025</name>
</gene>
<proteinExistence type="predicted"/>